<gene>
    <name evidence="2" type="ORF">GGD88_003693</name>
</gene>
<reference evidence="2 3" key="1">
    <citation type="submission" date="2020-08" db="EMBL/GenBank/DDBJ databases">
        <title>Genome sequencing of Purple Non-Sulfur Bacteria from various extreme environments.</title>
        <authorList>
            <person name="Mayer M."/>
        </authorList>
    </citation>
    <scope>NUCLEOTIDE SEQUENCE [LARGE SCALE GENOMIC DNA]</scope>
    <source>
        <strain evidence="2 3">JA135</strain>
    </source>
</reference>
<keyword evidence="1" id="KW-0472">Membrane</keyword>
<dbReference type="AlphaFoldDB" id="A0A7W6WM05"/>
<comment type="caution">
    <text evidence="2">The sequence shown here is derived from an EMBL/GenBank/DDBJ whole genome shotgun (WGS) entry which is preliminary data.</text>
</comment>
<keyword evidence="3" id="KW-1185">Reference proteome</keyword>
<evidence type="ECO:0008006" key="4">
    <source>
        <dbReference type="Google" id="ProtNLM"/>
    </source>
</evidence>
<evidence type="ECO:0000313" key="2">
    <source>
        <dbReference type="EMBL" id="MBB4287926.1"/>
    </source>
</evidence>
<dbReference type="RefSeq" id="WP_184438148.1">
    <property type="nucleotide sequence ID" value="NZ_JACIGI010000066.1"/>
</dbReference>
<evidence type="ECO:0000313" key="3">
    <source>
        <dbReference type="Proteomes" id="UP000555728"/>
    </source>
</evidence>
<protein>
    <recommendedName>
        <fullName evidence="4">Tetratricopeptide repeat protein</fullName>
    </recommendedName>
</protein>
<evidence type="ECO:0000256" key="1">
    <source>
        <dbReference type="SAM" id="Phobius"/>
    </source>
</evidence>
<sequence length="148" mass="17130">MTAFKLFWTWLGDEINLKRISFLWGVAFVLFGGLSGFTIWFYQEYLEKEGERDGIIAPNGETTRPKEVQLRTSLLLYDYGILRQEAGDLNGAERSFDAALSLIDASDPNQMLHYQTILLSQIHIYREMGEDELFEASSQKYEELFLLD</sequence>
<feature type="transmembrane region" description="Helical" evidence="1">
    <location>
        <begin position="20"/>
        <end position="42"/>
    </location>
</feature>
<organism evidence="2 3">
    <name type="scientific">Roseospira goensis</name>
    <dbReference type="NCBI Taxonomy" id="391922"/>
    <lineage>
        <taxon>Bacteria</taxon>
        <taxon>Pseudomonadati</taxon>
        <taxon>Pseudomonadota</taxon>
        <taxon>Alphaproteobacteria</taxon>
        <taxon>Rhodospirillales</taxon>
        <taxon>Rhodospirillaceae</taxon>
        <taxon>Roseospira</taxon>
    </lineage>
</organism>
<dbReference type="EMBL" id="JACIGI010000066">
    <property type="protein sequence ID" value="MBB4287926.1"/>
    <property type="molecule type" value="Genomic_DNA"/>
</dbReference>
<accession>A0A7W6WM05</accession>
<name>A0A7W6WM05_9PROT</name>
<dbReference type="Proteomes" id="UP000555728">
    <property type="component" value="Unassembled WGS sequence"/>
</dbReference>
<keyword evidence="1" id="KW-1133">Transmembrane helix</keyword>
<keyword evidence="1" id="KW-0812">Transmembrane</keyword>
<proteinExistence type="predicted"/>